<dbReference type="AlphaFoldDB" id="A0AAE9F724"/>
<dbReference type="EMBL" id="CP092625">
    <property type="protein sequence ID" value="UMM40038.1"/>
    <property type="molecule type" value="Genomic_DNA"/>
</dbReference>
<feature type="domain" description="CBS" evidence="7">
    <location>
        <begin position="426"/>
        <end position="487"/>
    </location>
</feature>
<evidence type="ECO:0000256" key="2">
    <source>
        <dbReference type="ARBA" id="ARBA00022737"/>
    </source>
</evidence>
<dbReference type="SUPFAM" id="SSF54631">
    <property type="entry name" value="CBS-domain pair"/>
    <property type="match status" value="2"/>
</dbReference>
<comment type="similarity">
    <text evidence="1">Belongs to the 5'-AMP-activated protein kinase gamma subunit family.</text>
</comment>
<proteinExistence type="inferred from homology"/>
<evidence type="ECO:0000313" key="9">
    <source>
        <dbReference type="Proteomes" id="UP000829354"/>
    </source>
</evidence>
<comment type="subunit">
    <text evidence="4">AMPK is a heterotrimer of an alpha catalytic subunit (PRKAA1 or PRKAA2), a beta (PRKAB1 or PRKAB2) and a gamma non-catalytic subunits (PRKAG1, PRKAG2 or PRKAG3). Interacts with FNIP1 and FNIP2.</text>
</comment>
<dbReference type="CDD" id="cd02205">
    <property type="entry name" value="CBS_pair_SF"/>
    <property type="match status" value="1"/>
</dbReference>
<feature type="region of interest" description="Disordered" evidence="6">
    <location>
        <begin position="82"/>
        <end position="106"/>
    </location>
</feature>
<evidence type="ECO:0000313" key="8">
    <source>
        <dbReference type="EMBL" id="UMM40038.1"/>
    </source>
</evidence>
<dbReference type="InterPro" id="IPR000644">
    <property type="entry name" value="CBS_dom"/>
</dbReference>
<sequence>MNISNASDDTIQMPQWFIDPNKTDCELVIKNKREGFGGFYKKCTDKQGYMRVVFVHHATGAENAVKFLILIFVRFIKNSSNTREAPEKNRRRNSEPAAHVPPRFTFDSSNRQRTMLETTPVTVYGNSMDHGYESGPSIDHSRRSSFGIREISLPSRRRYTMQSRLQVQRGANGDTGNRKTSYQYGMNAPGVAGGQNAMETDDDGLKPMPMTRRRMSVPENVFRRADFAIMRPCRIFNTEGGYEVLSAFDRHADPYHKFMKSITCYDLQPTHSSLVVFDGKTKVKAAVHALSQHGHIAAVVTNSDKYQAECVFNMGDCLTAILMVAAGNREVASMTLVDFLKDIGSGNIICSGVQNSVWEAANIISHNKISFIPIFDTIVPKPGTPLFFLTTRMILQETVLKLSDFGDAILLHVRQATLDQKKIGTWNSDVLKIGLNTTIEDCIKLMAEKKMSTVPVVNDFNQIVNMLARKDIILEIMSHQGGNFHEMLKEPVKVLRSLQNRLVYGRTNFTVFETVAKLMTSDKCCLPIIDESKRILAVVSCRDILSYIQTAERTPTEDRSSSSNSSTSSMPKTAK</sequence>
<keyword evidence="2" id="KW-0677">Repeat</keyword>
<organism evidence="8 9">
    <name type="scientific">Caenorhabditis briggsae</name>
    <dbReference type="NCBI Taxonomy" id="6238"/>
    <lineage>
        <taxon>Eukaryota</taxon>
        <taxon>Metazoa</taxon>
        <taxon>Ecdysozoa</taxon>
        <taxon>Nematoda</taxon>
        <taxon>Chromadorea</taxon>
        <taxon>Rhabditida</taxon>
        <taxon>Rhabditina</taxon>
        <taxon>Rhabditomorpha</taxon>
        <taxon>Rhabditoidea</taxon>
        <taxon>Rhabditidae</taxon>
        <taxon>Peloderinae</taxon>
        <taxon>Caenorhabditis</taxon>
    </lineage>
</organism>
<gene>
    <name evidence="8" type="ORF">L5515_016826</name>
</gene>
<dbReference type="PANTHER" id="PTHR13780:SF32">
    <property type="entry name" value="CBS DOMAIN-CONTAINING PROTEIN"/>
    <property type="match status" value="1"/>
</dbReference>
<protein>
    <recommendedName>
        <fullName evidence="7">CBS domain-containing protein</fullName>
    </recommendedName>
</protein>
<evidence type="ECO:0000256" key="1">
    <source>
        <dbReference type="ARBA" id="ARBA00006750"/>
    </source>
</evidence>
<evidence type="ECO:0000256" key="6">
    <source>
        <dbReference type="SAM" id="MobiDB-lite"/>
    </source>
</evidence>
<dbReference type="Proteomes" id="UP000829354">
    <property type="component" value="Chromosome X"/>
</dbReference>
<evidence type="ECO:0000256" key="3">
    <source>
        <dbReference type="ARBA" id="ARBA00023122"/>
    </source>
</evidence>
<evidence type="ECO:0000259" key="7">
    <source>
        <dbReference type="PROSITE" id="PS51371"/>
    </source>
</evidence>
<dbReference type="Gene3D" id="3.10.580.10">
    <property type="entry name" value="CBS-domain"/>
    <property type="match status" value="2"/>
</dbReference>
<keyword evidence="3 5" id="KW-0129">CBS domain</keyword>
<dbReference type="PANTHER" id="PTHR13780">
    <property type="entry name" value="AMP-ACTIVATED PROTEIN KINASE, GAMMA REGULATORY SUBUNIT"/>
    <property type="match status" value="1"/>
</dbReference>
<dbReference type="Pfam" id="PF00571">
    <property type="entry name" value="CBS"/>
    <property type="match status" value="2"/>
</dbReference>
<reference evidence="8 9" key="1">
    <citation type="submission" date="2022-04" db="EMBL/GenBank/DDBJ databases">
        <title>Chromosome-level reference genomes for two strains of Caenorhabditis briggsae: an improved platform for comparative genomics.</title>
        <authorList>
            <person name="Stevens L."/>
            <person name="Andersen E."/>
        </authorList>
    </citation>
    <scope>NUCLEOTIDE SEQUENCE [LARGE SCALE GENOMIC DNA]</scope>
    <source>
        <strain evidence="8">VX34</strain>
        <tissue evidence="8">Whole-organism</tissue>
    </source>
</reference>
<dbReference type="PROSITE" id="PS51371">
    <property type="entry name" value="CBS"/>
    <property type="match status" value="1"/>
</dbReference>
<dbReference type="InterPro" id="IPR050511">
    <property type="entry name" value="AMPK_gamma/SDS23_families"/>
</dbReference>
<keyword evidence="9" id="KW-1185">Reference proteome</keyword>
<feature type="compositionally biased region" description="Basic and acidic residues" evidence="6">
    <location>
        <begin position="84"/>
        <end position="94"/>
    </location>
</feature>
<dbReference type="SMART" id="SM00116">
    <property type="entry name" value="CBS"/>
    <property type="match status" value="2"/>
</dbReference>
<dbReference type="InterPro" id="IPR046342">
    <property type="entry name" value="CBS_dom_sf"/>
</dbReference>
<name>A0AAE9F724_CAEBR</name>
<evidence type="ECO:0000256" key="5">
    <source>
        <dbReference type="PROSITE-ProRule" id="PRU00703"/>
    </source>
</evidence>
<evidence type="ECO:0000256" key="4">
    <source>
        <dbReference type="ARBA" id="ARBA00025878"/>
    </source>
</evidence>
<feature type="region of interest" description="Disordered" evidence="6">
    <location>
        <begin position="552"/>
        <end position="575"/>
    </location>
</feature>
<accession>A0AAE9F724</accession>